<evidence type="ECO:0000256" key="5">
    <source>
        <dbReference type="ARBA" id="ARBA00022660"/>
    </source>
</evidence>
<dbReference type="AlphaFoldDB" id="A0A7R9FRX5"/>
<evidence type="ECO:0000256" key="2">
    <source>
        <dbReference type="ARBA" id="ARBA00008317"/>
    </source>
</evidence>
<dbReference type="Pfam" id="PF10249">
    <property type="entry name" value="NDUFB10"/>
    <property type="match status" value="1"/>
</dbReference>
<name>A0A7R9FRX5_9CRUS</name>
<feature type="compositionally biased region" description="Basic and acidic residues" evidence="10">
    <location>
        <begin position="129"/>
        <end position="147"/>
    </location>
</feature>
<evidence type="ECO:0000256" key="7">
    <source>
        <dbReference type="ARBA" id="ARBA00022982"/>
    </source>
</evidence>
<dbReference type="GO" id="GO:0005743">
    <property type="term" value="C:mitochondrial inner membrane"/>
    <property type="evidence" value="ECO:0007669"/>
    <property type="project" value="UniProtKB-SubCell"/>
</dbReference>
<keyword evidence="6" id="KW-0999">Mitochondrion inner membrane</keyword>
<dbReference type="OrthoDB" id="6017729at2759"/>
<dbReference type="Proteomes" id="UP000677054">
    <property type="component" value="Unassembled WGS sequence"/>
</dbReference>
<sequence length="147" mass="17547">MHENVVVPNQKTYYWYHRQFRRVPTIDECYTDDLLCIFEAQEQFRRDKFVENNILAILRQRMEECRFANGPDADENCVKVTQDFKEAEENWYIKYGDLGYAGDVRKAFAKQKHRMVWERRHGPVGTGMRSKEELEARRKAESDGSES</sequence>
<reference evidence="11" key="1">
    <citation type="submission" date="2020-11" db="EMBL/GenBank/DDBJ databases">
        <authorList>
            <person name="Tran Van P."/>
        </authorList>
    </citation>
    <scope>NUCLEOTIDE SEQUENCE</scope>
</reference>
<organism evidence="11">
    <name type="scientific">Darwinula stevensoni</name>
    <dbReference type="NCBI Taxonomy" id="69355"/>
    <lineage>
        <taxon>Eukaryota</taxon>
        <taxon>Metazoa</taxon>
        <taxon>Ecdysozoa</taxon>
        <taxon>Arthropoda</taxon>
        <taxon>Crustacea</taxon>
        <taxon>Oligostraca</taxon>
        <taxon>Ostracoda</taxon>
        <taxon>Podocopa</taxon>
        <taxon>Podocopida</taxon>
        <taxon>Darwinulocopina</taxon>
        <taxon>Darwinuloidea</taxon>
        <taxon>Darwinulidae</taxon>
        <taxon>Darwinula</taxon>
    </lineage>
</organism>
<keyword evidence="8" id="KW-0496">Mitochondrion</keyword>
<keyword evidence="12" id="KW-1185">Reference proteome</keyword>
<dbReference type="InterPro" id="IPR039993">
    <property type="entry name" value="NDUFB10"/>
</dbReference>
<dbReference type="EMBL" id="LR904524">
    <property type="protein sequence ID" value="CAD7252898.1"/>
    <property type="molecule type" value="Genomic_DNA"/>
</dbReference>
<keyword evidence="4" id="KW-0813">Transport</keyword>
<keyword evidence="7" id="KW-0249">Electron transport</keyword>
<proteinExistence type="inferred from homology"/>
<evidence type="ECO:0000256" key="1">
    <source>
        <dbReference type="ARBA" id="ARBA00004443"/>
    </source>
</evidence>
<accession>A0A7R9FRX5</accession>
<evidence type="ECO:0000256" key="4">
    <source>
        <dbReference type="ARBA" id="ARBA00022448"/>
    </source>
</evidence>
<gene>
    <name evidence="11" type="ORF">DSTB1V02_LOCUS12649</name>
</gene>
<evidence type="ECO:0000256" key="8">
    <source>
        <dbReference type="ARBA" id="ARBA00023128"/>
    </source>
</evidence>
<dbReference type="PANTHER" id="PTHR13094">
    <property type="entry name" value="NADH-UBIQUINONE OXIDOREDUCTASE PDSW SUBUNIT"/>
    <property type="match status" value="1"/>
</dbReference>
<keyword evidence="5" id="KW-0679">Respiratory chain</keyword>
<feature type="region of interest" description="Disordered" evidence="10">
    <location>
        <begin position="121"/>
        <end position="147"/>
    </location>
</feature>
<dbReference type="PANTHER" id="PTHR13094:SF1">
    <property type="entry name" value="NADH DEHYDROGENASE [UBIQUINONE] 1 BETA SUBCOMPLEX SUBUNIT 10"/>
    <property type="match status" value="1"/>
</dbReference>
<evidence type="ECO:0000256" key="9">
    <source>
        <dbReference type="ARBA" id="ARBA00023136"/>
    </source>
</evidence>
<evidence type="ECO:0000313" key="11">
    <source>
        <dbReference type="EMBL" id="CAD7252898.1"/>
    </source>
</evidence>
<comment type="subcellular location">
    <subcellularLocation>
        <location evidence="1">Mitochondrion inner membrane</location>
        <topology evidence="1">Peripheral membrane protein</topology>
        <orientation evidence="1">Matrix side</orientation>
    </subcellularLocation>
</comment>
<protein>
    <recommendedName>
        <fullName evidence="3">NADH dehydrogenase [ubiquinone] 1 beta subcomplex subunit 10</fullName>
    </recommendedName>
</protein>
<dbReference type="EMBL" id="CAJPEV010005007">
    <property type="protein sequence ID" value="CAG0902611.1"/>
    <property type="molecule type" value="Genomic_DNA"/>
</dbReference>
<evidence type="ECO:0000256" key="3">
    <source>
        <dbReference type="ARBA" id="ARBA00014109"/>
    </source>
</evidence>
<dbReference type="GO" id="GO:0045271">
    <property type="term" value="C:respiratory chain complex I"/>
    <property type="evidence" value="ECO:0007669"/>
    <property type="project" value="UniProtKB-ARBA"/>
</dbReference>
<keyword evidence="9" id="KW-0472">Membrane</keyword>
<evidence type="ECO:0000256" key="10">
    <source>
        <dbReference type="SAM" id="MobiDB-lite"/>
    </source>
</evidence>
<evidence type="ECO:0000256" key="6">
    <source>
        <dbReference type="ARBA" id="ARBA00022792"/>
    </source>
</evidence>
<evidence type="ECO:0000313" key="12">
    <source>
        <dbReference type="Proteomes" id="UP000677054"/>
    </source>
</evidence>
<comment type="similarity">
    <text evidence="2">Belongs to the complex I NDUFB10 subunit family.</text>
</comment>
<dbReference type="InterPro" id="IPR019377">
    <property type="entry name" value="NADH_UbQ_OxRdtase_su10"/>
</dbReference>